<evidence type="ECO:0000313" key="2">
    <source>
        <dbReference type="EMBL" id="CAG8704626.1"/>
    </source>
</evidence>
<organism evidence="2 3">
    <name type="scientific">Funneliformis mosseae</name>
    <name type="common">Endomycorrhizal fungus</name>
    <name type="synonym">Glomus mosseae</name>
    <dbReference type="NCBI Taxonomy" id="27381"/>
    <lineage>
        <taxon>Eukaryota</taxon>
        <taxon>Fungi</taxon>
        <taxon>Fungi incertae sedis</taxon>
        <taxon>Mucoromycota</taxon>
        <taxon>Glomeromycotina</taxon>
        <taxon>Glomeromycetes</taxon>
        <taxon>Glomerales</taxon>
        <taxon>Glomeraceae</taxon>
        <taxon>Funneliformis</taxon>
    </lineage>
</organism>
<reference evidence="2" key="1">
    <citation type="submission" date="2021-06" db="EMBL/GenBank/DDBJ databases">
        <authorList>
            <person name="Kallberg Y."/>
            <person name="Tangrot J."/>
            <person name="Rosling A."/>
        </authorList>
    </citation>
    <scope>NUCLEOTIDE SEQUENCE</scope>
    <source>
        <strain evidence="2">87-6 pot B 2015</strain>
    </source>
</reference>
<accession>A0A9N9HTD7</accession>
<gene>
    <name evidence="2" type="ORF">FMOSSE_LOCUS13981</name>
</gene>
<keyword evidence="3" id="KW-1185">Reference proteome</keyword>
<feature type="chain" id="PRO_5040507873" evidence="1">
    <location>
        <begin position="23"/>
        <end position="195"/>
    </location>
</feature>
<sequence>MKSLKLLIALAVLFIQITPNLAFEYFGSLSIPSDLSWILCSEERTNTIAFRITVTDNVKINPNDTLAIGTMVRGMINTTTYLNQEGGIDVLVLRKSKLEQYTNSEVFEKNGGVDNYPDFSCLNQVPECNRHTVNRKLLPDYDYQCLIVANPNFKPVTLAYNIGFFENVENDANGLNGEVVQILQVLLIFFIVIIM</sequence>
<feature type="signal peptide" evidence="1">
    <location>
        <begin position="1"/>
        <end position="22"/>
    </location>
</feature>
<comment type="caution">
    <text evidence="2">The sequence shown here is derived from an EMBL/GenBank/DDBJ whole genome shotgun (WGS) entry which is preliminary data.</text>
</comment>
<evidence type="ECO:0000313" key="3">
    <source>
        <dbReference type="Proteomes" id="UP000789375"/>
    </source>
</evidence>
<protein>
    <submittedName>
        <fullName evidence="2">7641_t:CDS:1</fullName>
    </submittedName>
</protein>
<dbReference type="AlphaFoldDB" id="A0A9N9HTD7"/>
<proteinExistence type="predicted"/>
<dbReference type="EMBL" id="CAJVPP010009432">
    <property type="protein sequence ID" value="CAG8704626.1"/>
    <property type="molecule type" value="Genomic_DNA"/>
</dbReference>
<name>A0A9N9HTD7_FUNMO</name>
<keyword evidence="1" id="KW-0732">Signal</keyword>
<dbReference type="Proteomes" id="UP000789375">
    <property type="component" value="Unassembled WGS sequence"/>
</dbReference>
<evidence type="ECO:0000256" key="1">
    <source>
        <dbReference type="SAM" id="SignalP"/>
    </source>
</evidence>